<dbReference type="Proteomes" id="UP000682733">
    <property type="component" value="Unassembled WGS sequence"/>
</dbReference>
<sequence>MRRKRQLPPVLQVLGTPTLTDIIRSKNTEMEILPSEYALQNSIDTSNSVVSTLSEPNKSKVVRALDPEDSRRTIVNDDDMLLAYLGNSNVMLNNNEDNQQGYSNQMNLLNPVNPSSMASIYSARILDTNERQRYIKQLQKQYEQNEHFNNPRQGVMLSPQLYHINDQPVITDTYTINTVQNHDLPYTGQFETTMFKHRFNPNIMKKMHVEGSQQQSQPQTSPIFRLESIQQEKPISLLFSKNEQQHQPLLTTFHSPTLITNVSLELSNNLKSIINGKNIQVVELANGWKALQGEQSKKNTSILPDAKLPIEILSFNNSIFSDDLMQIIRHTNPENISNMMNINNISTDQLHKILSDEPSTFASKIVSHFNEQQLELLIQTLTNILSGKPTYHTKPDNSSLAHFMTYVDSSDTYHTSGTNNSSSSNVSVMSNLTNIVSELYKLQSVNANWNSTPFSQQQQSSHRYWPLITKITARLPRLGLNIVGRMNLTVHHDSTLRSLSPVSSEIPTRITKTTTIETTTTTISTISSTINTQISITNELTETIKPTFTPTSTIPPVNTIFEISSTITTIPPTDAAADGNYDVRTNKNDYLMKLLKSNSTNGNNSRPLQTIVIVFQSNSNLSPKNVSFDTLKMLLDHLSHLFYKNNKKRTIRAIYNESDILTSHNDK</sequence>
<evidence type="ECO:0000313" key="2">
    <source>
        <dbReference type="EMBL" id="CAF0839098.1"/>
    </source>
</evidence>
<gene>
    <name evidence="1" type="ORF">GPM918_LOCUS22</name>
    <name evidence="2" type="ORF">OVA965_LOCUS6548</name>
    <name evidence="3" type="ORF">SRO942_LOCUS23</name>
    <name evidence="4" type="ORF">TMI583_LOCUS6542</name>
</gene>
<dbReference type="Proteomes" id="UP000663829">
    <property type="component" value="Unassembled WGS sequence"/>
</dbReference>
<name>A0A813NJR1_9BILA</name>
<keyword evidence="5" id="KW-1185">Reference proteome</keyword>
<accession>A0A813NJR1</accession>
<proteinExistence type="predicted"/>
<reference evidence="1" key="1">
    <citation type="submission" date="2021-02" db="EMBL/GenBank/DDBJ databases">
        <authorList>
            <person name="Nowell W R."/>
        </authorList>
    </citation>
    <scope>NUCLEOTIDE SEQUENCE</scope>
</reference>
<evidence type="ECO:0000313" key="5">
    <source>
        <dbReference type="Proteomes" id="UP000663829"/>
    </source>
</evidence>
<dbReference type="EMBL" id="CAJNOQ010000002">
    <property type="protein sequence ID" value="CAF0736687.1"/>
    <property type="molecule type" value="Genomic_DNA"/>
</dbReference>
<evidence type="ECO:0000313" key="4">
    <source>
        <dbReference type="EMBL" id="CAF3623955.1"/>
    </source>
</evidence>
<evidence type="ECO:0000313" key="1">
    <source>
        <dbReference type="EMBL" id="CAF0736687.1"/>
    </source>
</evidence>
<dbReference type="Proteomes" id="UP000677228">
    <property type="component" value="Unassembled WGS sequence"/>
</dbReference>
<dbReference type="AlphaFoldDB" id="A0A813NJR1"/>
<evidence type="ECO:0000313" key="3">
    <source>
        <dbReference type="EMBL" id="CAF3514659.1"/>
    </source>
</evidence>
<comment type="caution">
    <text evidence="1">The sequence shown here is derived from an EMBL/GenBank/DDBJ whole genome shotgun (WGS) entry which is preliminary data.</text>
</comment>
<dbReference type="Proteomes" id="UP000681722">
    <property type="component" value="Unassembled WGS sequence"/>
</dbReference>
<organism evidence="1 5">
    <name type="scientific">Didymodactylos carnosus</name>
    <dbReference type="NCBI Taxonomy" id="1234261"/>
    <lineage>
        <taxon>Eukaryota</taxon>
        <taxon>Metazoa</taxon>
        <taxon>Spiralia</taxon>
        <taxon>Gnathifera</taxon>
        <taxon>Rotifera</taxon>
        <taxon>Eurotatoria</taxon>
        <taxon>Bdelloidea</taxon>
        <taxon>Philodinida</taxon>
        <taxon>Philodinidae</taxon>
        <taxon>Didymodactylos</taxon>
    </lineage>
</organism>
<dbReference type="EMBL" id="CAJNOK010001984">
    <property type="protein sequence ID" value="CAF0839098.1"/>
    <property type="molecule type" value="Genomic_DNA"/>
</dbReference>
<dbReference type="EMBL" id="CAJOBA010001983">
    <property type="protein sequence ID" value="CAF3623955.1"/>
    <property type="molecule type" value="Genomic_DNA"/>
</dbReference>
<dbReference type="EMBL" id="CAJOBC010000002">
    <property type="protein sequence ID" value="CAF3514659.1"/>
    <property type="molecule type" value="Genomic_DNA"/>
</dbReference>
<protein>
    <submittedName>
        <fullName evidence="1">Uncharacterized protein</fullName>
    </submittedName>
</protein>